<reference evidence="1 2" key="1">
    <citation type="journal article" date="2023" name="ACS Omega">
        <title>Identification of the Neoaspergillic Acid Biosynthesis Gene Cluster by Establishing an In Vitro CRISPR-Ribonucleoprotein Genetic System in Aspergillus melleus.</title>
        <authorList>
            <person name="Yuan B."/>
            <person name="Grau M.F."/>
            <person name="Murata R.M."/>
            <person name="Torok T."/>
            <person name="Venkateswaran K."/>
            <person name="Stajich J.E."/>
            <person name="Wang C.C.C."/>
        </authorList>
    </citation>
    <scope>NUCLEOTIDE SEQUENCE [LARGE SCALE GENOMIC DNA]</scope>
    <source>
        <strain evidence="1 2">IMV 1140</strain>
    </source>
</reference>
<protein>
    <submittedName>
        <fullName evidence="1">Uncharacterized protein</fullName>
    </submittedName>
</protein>
<organism evidence="1 2">
    <name type="scientific">Aspergillus melleus</name>
    <dbReference type="NCBI Taxonomy" id="138277"/>
    <lineage>
        <taxon>Eukaryota</taxon>
        <taxon>Fungi</taxon>
        <taxon>Dikarya</taxon>
        <taxon>Ascomycota</taxon>
        <taxon>Pezizomycotina</taxon>
        <taxon>Eurotiomycetes</taxon>
        <taxon>Eurotiomycetidae</taxon>
        <taxon>Eurotiales</taxon>
        <taxon>Aspergillaceae</taxon>
        <taxon>Aspergillus</taxon>
        <taxon>Aspergillus subgen. Circumdati</taxon>
    </lineage>
</organism>
<evidence type="ECO:0000313" key="1">
    <source>
        <dbReference type="EMBL" id="KAK1144928.1"/>
    </source>
</evidence>
<proteinExistence type="predicted"/>
<dbReference type="Proteomes" id="UP001177260">
    <property type="component" value="Unassembled WGS sequence"/>
</dbReference>
<sequence>MSVSTTQPGKKYVFGVPLYDFQALDIVGPIDLIHSSSKQLLAEMESIGFLPAGLAPHAIDVEFIFLAPTLDPVKLHSGMILVPTATFSTCPPLTCLLLGGPGPQFFNNIPEAYVSFLRERVNEVEFLFTTCTGGIVAGKAGLLDGVKATTNWEFLDVAKKECPTTEWEKERWIVDGKIWSSGGAFAGIDMFEKWLEGRRGEVLKG</sequence>
<accession>A0ACC3B407</accession>
<gene>
    <name evidence="1" type="ORF">N8T08_004643</name>
</gene>
<evidence type="ECO:0000313" key="2">
    <source>
        <dbReference type="Proteomes" id="UP001177260"/>
    </source>
</evidence>
<name>A0ACC3B407_9EURO</name>
<dbReference type="EMBL" id="JAOPJF010000027">
    <property type="protein sequence ID" value="KAK1144928.1"/>
    <property type="molecule type" value="Genomic_DNA"/>
</dbReference>
<keyword evidence="2" id="KW-1185">Reference proteome</keyword>
<comment type="caution">
    <text evidence="1">The sequence shown here is derived from an EMBL/GenBank/DDBJ whole genome shotgun (WGS) entry which is preliminary data.</text>
</comment>